<organism evidence="2 3">
    <name type="scientific">Ectobacillus ponti</name>
    <dbReference type="NCBI Taxonomy" id="2961894"/>
    <lineage>
        <taxon>Bacteria</taxon>
        <taxon>Bacillati</taxon>
        <taxon>Bacillota</taxon>
        <taxon>Bacilli</taxon>
        <taxon>Bacillales</taxon>
        <taxon>Bacillaceae</taxon>
        <taxon>Ectobacillus</taxon>
    </lineage>
</organism>
<keyword evidence="1" id="KW-0472">Membrane</keyword>
<keyword evidence="2" id="KW-0282">Flagellum</keyword>
<proteinExistence type="predicted"/>
<dbReference type="Proteomes" id="UP001156102">
    <property type="component" value="Unassembled WGS sequence"/>
</dbReference>
<protein>
    <submittedName>
        <fullName evidence="2">Flagellar motor switch protein FliN</fullName>
    </submittedName>
</protein>
<evidence type="ECO:0000313" key="3">
    <source>
        <dbReference type="Proteomes" id="UP001156102"/>
    </source>
</evidence>
<reference evidence="2" key="1">
    <citation type="submission" date="2022-07" db="EMBL/GenBank/DDBJ databases">
        <authorList>
            <person name="Li W.-J."/>
            <person name="Deng Q.-Q."/>
        </authorList>
    </citation>
    <scope>NUCLEOTIDE SEQUENCE</scope>
    <source>
        <strain evidence="2">SYSU M60031</strain>
    </source>
</reference>
<evidence type="ECO:0000256" key="1">
    <source>
        <dbReference type="SAM" id="Phobius"/>
    </source>
</evidence>
<keyword evidence="2" id="KW-0966">Cell projection</keyword>
<dbReference type="AlphaFoldDB" id="A0AA41X4M9"/>
<dbReference type="EMBL" id="JANCLT010000004">
    <property type="protein sequence ID" value="MCP8968864.1"/>
    <property type="molecule type" value="Genomic_DNA"/>
</dbReference>
<feature type="transmembrane region" description="Helical" evidence="1">
    <location>
        <begin position="6"/>
        <end position="25"/>
    </location>
</feature>
<keyword evidence="1" id="KW-0812">Transmembrane</keyword>
<comment type="caution">
    <text evidence="2">The sequence shown here is derived from an EMBL/GenBank/DDBJ whole genome shotgun (WGS) entry which is preliminary data.</text>
</comment>
<accession>A0AA41X4M9</accession>
<evidence type="ECO:0000313" key="2">
    <source>
        <dbReference type="EMBL" id="MCP8968864.1"/>
    </source>
</evidence>
<keyword evidence="1" id="KW-1133">Transmembrane helix</keyword>
<keyword evidence="3" id="KW-1185">Reference proteome</keyword>
<name>A0AA41X4M9_9BACI</name>
<dbReference type="RefSeq" id="WP_254758775.1">
    <property type="nucleotide sequence ID" value="NZ_JANCLT010000004.1"/>
</dbReference>
<keyword evidence="2" id="KW-0969">Cilium</keyword>
<sequence length="108" mass="12293">MSYVWTLLQVALFLGVLGYGAYYMTKKTKKHAFRKQGENGIIQVKDGIYINQQTGAFLFEVDGRQVFTVFGQNGVQSIQLSSDKSFTNMLQQTLQEEMPKTEEAKENI</sequence>
<gene>
    <name evidence="2" type="ORF">NK662_09970</name>
</gene>